<dbReference type="OrthoDB" id="7628974at2"/>
<dbReference type="SUPFAM" id="SSF46894">
    <property type="entry name" value="C-terminal effector domain of the bipartite response regulators"/>
    <property type="match status" value="1"/>
</dbReference>
<dbReference type="SUPFAM" id="SSF48452">
    <property type="entry name" value="TPR-like"/>
    <property type="match status" value="1"/>
</dbReference>
<dbReference type="InterPro" id="IPR027417">
    <property type="entry name" value="P-loop_NTPase"/>
</dbReference>
<evidence type="ECO:0000256" key="1">
    <source>
        <dbReference type="ARBA" id="ARBA00023015"/>
    </source>
</evidence>
<reference evidence="6" key="1">
    <citation type="submission" date="2016-06" db="EMBL/GenBank/DDBJ databases">
        <authorList>
            <person name="Varghese N."/>
            <person name="Submissions Spin"/>
        </authorList>
    </citation>
    <scope>NUCLEOTIDE SEQUENCE [LARGE SCALE GENOMIC DNA]</scope>
    <source>
        <strain evidence="6">DSM 45161</strain>
    </source>
</reference>
<protein>
    <submittedName>
        <fullName evidence="5">DNA-binding transcriptional activator of the SARP family</fullName>
    </submittedName>
</protein>
<dbReference type="EMBL" id="LT607753">
    <property type="protein sequence ID" value="SCG54559.1"/>
    <property type="molecule type" value="Genomic_DNA"/>
</dbReference>
<dbReference type="InterPro" id="IPR005158">
    <property type="entry name" value="BTAD"/>
</dbReference>
<feature type="region of interest" description="Disordered" evidence="3">
    <location>
        <begin position="249"/>
        <end position="280"/>
    </location>
</feature>
<sequence>MNVEFKILGTVEVLQDGVPAILNGMKPRQLLTALLLTPNRIVSIGCLVDALWGDEPPRSAAQNLRTYATVIRRNLVGTECGLTTSQAGFRLRLPPGRLDSEQFAVSVTAARVALADERTERAVTLFTDALDRWRGPAGQGLPRDSWLGAALGALDEQRLTVLEERAEAQLRLGQHREVAAVLPRLVGDHPLRERMWRLLMLAQYRSGAVGAALESYTHARSCLVEHLGVEPDQELQALHRAILRRDPELAPPADSVAPARPPARTPGPVTTPTDPCPPRHLPAPHVVFVGRDRTLAELADLLAQPTPGRAVTLGIHGTAGIGKSALALQVAHAAARHFPDGQFYVDMRDDRDADGDVSIVRTVHRVLRAAGQAGPLPGDFVEAAALLRSCLAGRRVLTVLDNAASAAHVSALLPAHEGSAAIVTSQPISHSPALSHTTVLAPLDRSSAMQVVEGIIGIERASAARAAVADIVDACAGLPLALTAAATRLAARTHWPVETTRDRLLPEHRRIAELSLGEISVRRSLDHAVNEASARHPQVVRTLARLSRFRVPFDLGMALHACQEPAAETEAVLETLVDFGLLSTAPPHHYRLPDLIRLFAAELRPVDGNQGPPSGLYVMNPDRCITRS</sequence>
<dbReference type="InterPro" id="IPR051677">
    <property type="entry name" value="AfsR-DnrI-RedD_regulator"/>
</dbReference>
<dbReference type="InterPro" id="IPR011990">
    <property type="entry name" value="TPR-like_helical_dom_sf"/>
</dbReference>
<dbReference type="PANTHER" id="PTHR35807:SF1">
    <property type="entry name" value="TRANSCRIPTIONAL REGULATOR REDD"/>
    <property type="match status" value="1"/>
</dbReference>
<accession>A0A1C5I8U0</accession>
<dbReference type="Pfam" id="PF03704">
    <property type="entry name" value="BTAD"/>
    <property type="match status" value="1"/>
</dbReference>
<dbReference type="InterPro" id="IPR041664">
    <property type="entry name" value="AAA_16"/>
</dbReference>
<dbReference type="GO" id="GO:0006355">
    <property type="term" value="P:regulation of DNA-templated transcription"/>
    <property type="evidence" value="ECO:0007669"/>
    <property type="project" value="InterPro"/>
</dbReference>
<dbReference type="SMART" id="SM01043">
    <property type="entry name" value="BTAD"/>
    <property type="match status" value="1"/>
</dbReference>
<dbReference type="Gene3D" id="1.10.10.10">
    <property type="entry name" value="Winged helix-like DNA-binding domain superfamily/Winged helix DNA-binding domain"/>
    <property type="match status" value="1"/>
</dbReference>
<dbReference type="Pfam" id="PF13191">
    <property type="entry name" value="AAA_16"/>
    <property type="match status" value="1"/>
</dbReference>
<dbReference type="InterPro" id="IPR016032">
    <property type="entry name" value="Sig_transdc_resp-reg_C-effctor"/>
</dbReference>
<dbReference type="GO" id="GO:0043531">
    <property type="term" value="F:ADP binding"/>
    <property type="evidence" value="ECO:0007669"/>
    <property type="project" value="InterPro"/>
</dbReference>
<keyword evidence="2" id="KW-0804">Transcription</keyword>
<dbReference type="Proteomes" id="UP000198215">
    <property type="component" value="Chromosome I"/>
</dbReference>
<dbReference type="AlphaFoldDB" id="A0A1C5I8U0"/>
<keyword evidence="5" id="KW-0238">DNA-binding</keyword>
<dbReference type="CDD" id="cd15831">
    <property type="entry name" value="BTAD"/>
    <property type="match status" value="1"/>
</dbReference>
<evidence type="ECO:0000313" key="6">
    <source>
        <dbReference type="Proteomes" id="UP000198215"/>
    </source>
</evidence>
<dbReference type="PRINTS" id="PR00364">
    <property type="entry name" value="DISEASERSIST"/>
</dbReference>
<keyword evidence="6" id="KW-1185">Reference proteome</keyword>
<dbReference type="PANTHER" id="PTHR35807">
    <property type="entry name" value="TRANSCRIPTIONAL REGULATOR REDD-RELATED"/>
    <property type="match status" value="1"/>
</dbReference>
<organism evidence="5 6">
    <name type="scientific">Micromonospora coxensis</name>
    <dbReference type="NCBI Taxonomy" id="356852"/>
    <lineage>
        <taxon>Bacteria</taxon>
        <taxon>Bacillati</taxon>
        <taxon>Actinomycetota</taxon>
        <taxon>Actinomycetes</taxon>
        <taxon>Micromonosporales</taxon>
        <taxon>Micromonosporaceae</taxon>
        <taxon>Micromonospora</taxon>
    </lineage>
</organism>
<dbReference type="GO" id="GO:0003677">
    <property type="term" value="F:DNA binding"/>
    <property type="evidence" value="ECO:0007669"/>
    <property type="project" value="UniProtKB-KW"/>
</dbReference>
<gene>
    <name evidence="5" type="ORF">GA0070614_2397</name>
</gene>
<proteinExistence type="predicted"/>
<feature type="domain" description="Bacterial transcriptional activator" evidence="4">
    <location>
        <begin position="98"/>
        <end position="243"/>
    </location>
</feature>
<evidence type="ECO:0000256" key="2">
    <source>
        <dbReference type="ARBA" id="ARBA00023163"/>
    </source>
</evidence>
<evidence type="ECO:0000313" key="5">
    <source>
        <dbReference type="EMBL" id="SCG54559.1"/>
    </source>
</evidence>
<name>A0A1C5I8U0_9ACTN</name>
<evidence type="ECO:0000259" key="4">
    <source>
        <dbReference type="SMART" id="SM01043"/>
    </source>
</evidence>
<dbReference type="Gene3D" id="1.25.40.10">
    <property type="entry name" value="Tetratricopeptide repeat domain"/>
    <property type="match status" value="1"/>
</dbReference>
<evidence type="ECO:0000256" key="3">
    <source>
        <dbReference type="SAM" id="MobiDB-lite"/>
    </source>
</evidence>
<dbReference type="Gene3D" id="3.40.50.300">
    <property type="entry name" value="P-loop containing nucleotide triphosphate hydrolases"/>
    <property type="match status" value="1"/>
</dbReference>
<keyword evidence="1" id="KW-0805">Transcription regulation</keyword>
<dbReference type="InterPro" id="IPR036388">
    <property type="entry name" value="WH-like_DNA-bd_sf"/>
</dbReference>
<dbReference type="SUPFAM" id="SSF52540">
    <property type="entry name" value="P-loop containing nucleoside triphosphate hydrolases"/>
    <property type="match status" value="1"/>
</dbReference>